<dbReference type="AlphaFoldDB" id="A0A558B7Y6"/>
<reference evidence="3 4" key="1">
    <citation type="submission" date="2019-07" db="EMBL/GenBank/DDBJ databases">
        <title>The pathways for chlorine oxyanion respiration interact through the shared metabolite chlorate.</title>
        <authorList>
            <person name="Barnum T.P."/>
            <person name="Cheng Y."/>
            <person name="Hill K.A."/>
            <person name="Lucas L.N."/>
            <person name="Carlson H.K."/>
            <person name="Coates J.D."/>
        </authorList>
    </citation>
    <scope>NUCLEOTIDE SEQUENCE [LARGE SCALE GENOMIC DNA]</scope>
    <source>
        <strain evidence="3">UCB</strain>
    </source>
</reference>
<evidence type="ECO:0000313" key="3">
    <source>
        <dbReference type="EMBL" id="TVT32625.1"/>
    </source>
</evidence>
<keyword evidence="1" id="KW-1003">Cell membrane</keyword>
<comment type="caution">
    <text evidence="3">The sequence shown here is derived from an EMBL/GenBank/DDBJ whole genome shotgun (WGS) entry which is preliminary data.</text>
</comment>
<protein>
    <recommendedName>
        <fullName evidence="1">Inner membrane protein</fullName>
    </recommendedName>
</protein>
<dbReference type="PANTHER" id="PTHR35813:SF1">
    <property type="entry name" value="INNER MEMBRANE PROTEIN YBAN"/>
    <property type="match status" value="1"/>
</dbReference>
<keyword evidence="1" id="KW-0997">Cell inner membrane</keyword>
<dbReference type="RefSeq" id="WP_022987875.1">
    <property type="nucleotide sequence ID" value="NZ_VMRX01000030.1"/>
</dbReference>
<gene>
    <name evidence="3" type="ORF">FHK81_11185</name>
</gene>
<comment type="subcellular location">
    <subcellularLocation>
        <location evidence="1">Cell inner membrane</location>
        <topology evidence="1">Multi-pass membrane protein</topology>
    </subcellularLocation>
</comment>
<dbReference type="PANTHER" id="PTHR35813">
    <property type="entry name" value="INNER MEMBRANE PROTEIN YBAN"/>
    <property type="match status" value="1"/>
</dbReference>
<evidence type="ECO:0000313" key="4">
    <source>
        <dbReference type="Proteomes" id="UP000319142"/>
    </source>
</evidence>
<sequence length="130" mass="13963">MNGHEARMMAAQPNKTGFRILAYISALLGLAGVVLPLLPTTPFVLLAAFFASKGSPAFALWLEQHPAFGPAIEQWRERRAIPLKAKLLALGMMVLSWTMLLALGSPMLVLTISGLCLSAIAAYLISRPSC</sequence>
<dbReference type="PIRSF" id="PIRSF016789">
    <property type="entry name" value="DUF454"/>
    <property type="match status" value="1"/>
</dbReference>
<organism evidence="3 4">
    <name type="scientific">Marinobacter vinifirmus</name>
    <dbReference type="NCBI Taxonomy" id="355591"/>
    <lineage>
        <taxon>Bacteria</taxon>
        <taxon>Pseudomonadati</taxon>
        <taxon>Pseudomonadota</taxon>
        <taxon>Gammaproteobacteria</taxon>
        <taxon>Pseudomonadales</taxon>
        <taxon>Marinobacteraceae</taxon>
        <taxon>Marinobacter</taxon>
    </lineage>
</organism>
<evidence type="ECO:0000256" key="2">
    <source>
        <dbReference type="SAM" id="Phobius"/>
    </source>
</evidence>
<dbReference type="GO" id="GO:0005886">
    <property type="term" value="C:plasma membrane"/>
    <property type="evidence" value="ECO:0007669"/>
    <property type="project" value="UniProtKB-SubCell"/>
</dbReference>
<name>A0A558B7Y6_9GAMM</name>
<feature type="transmembrane region" description="Helical" evidence="2">
    <location>
        <begin position="20"/>
        <end position="38"/>
    </location>
</feature>
<keyword evidence="2" id="KW-1133">Transmembrane helix</keyword>
<proteinExistence type="predicted"/>
<dbReference type="Pfam" id="PF04304">
    <property type="entry name" value="DUF454"/>
    <property type="match status" value="1"/>
</dbReference>
<feature type="transmembrane region" description="Helical" evidence="2">
    <location>
        <begin position="107"/>
        <end position="125"/>
    </location>
</feature>
<dbReference type="EMBL" id="VMRX01000030">
    <property type="protein sequence ID" value="TVT32625.1"/>
    <property type="molecule type" value="Genomic_DNA"/>
</dbReference>
<dbReference type="Proteomes" id="UP000319142">
    <property type="component" value="Unassembled WGS sequence"/>
</dbReference>
<accession>A0A558B7Y6</accession>
<evidence type="ECO:0000256" key="1">
    <source>
        <dbReference type="PIRNR" id="PIRNR016789"/>
    </source>
</evidence>
<dbReference type="InterPro" id="IPR007401">
    <property type="entry name" value="DUF454"/>
</dbReference>
<keyword evidence="2" id="KW-0812">Transmembrane</keyword>
<keyword evidence="1 2" id="KW-0472">Membrane</keyword>